<reference evidence="3" key="1">
    <citation type="submission" date="2023-07" db="EMBL/GenBank/DDBJ databases">
        <authorList>
            <person name="Stuckert A."/>
        </authorList>
    </citation>
    <scope>NUCLEOTIDE SEQUENCE</scope>
</reference>
<name>A0ABN9LV78_9NEOB</name>
<dbReference type="PANTHER" id="PTHR21292:SF4">
    <property type="entry name" value="TUMOR NECROSIS FACTOR ALPHA-INDUCED PROTEIN 2"/>
    <property type="match status" value="1"/>
</dbReference>
<evidence type="ECO:0008006" key="5">
    <source>
        <dbReference type="Google" id="ProtNLM"/>
    </source>
</evidence>
<protein>
    <recommendedName>
        <fullName evidence="5">Exocyst complex component Sec6</fullName>
    </recommendedName>
</protein>
<comment type="similarity">
    <text evidence="1">Belongs to the SEC6 family.</text>
</comment>
<feature type="region of interest" description="Disordered" evidence="2">
    <location>
        <begin position="15"/>
        <end position="62"/>
    </location>
</feature>
<accession>A0ABN9LV78</accession>
<dbReference type="EMBL" id="CAUEEQ010028662">
    <property type="protein sequence ID" value="CAJ0948569.1"/>
    <property type="molecule type" value="Genomic_DNA"/>
</dbReference>
<comment type="caution">
    <text evidence="3">The sequence shown here is derived from an EMBL/GenBank/DDBJ whole genome shotgun (WGS) entry which is preliminary data.</text>
</comment>
<evidence type="ECO:0000256" key="1">
    <source>
        <dbReference type="ARBA" id="ARBA00009447"/>
    </source>
</evidence>
<dbReference type="InterPro" id="IPR010326">
    <property type="entry name" value="EXOC3/Sec6"/>
</dbReference>
<organism evidence="3 4">
    <name type="scientific">Ranitomeya imitator</name>
    <name type="common">mimic poison frog</name>
    <dbReference type="NCBI Taxonomy" id="111125"/>
    <lineage>
        <taxon>Eukaryota</taxon>
        <taxon>Metazoa</taxon>
        <taxon>Chordata</taxon>
        <taxon>Craniata</taxon>
        <taxon>Vertebrata</taxon>
        <taxon>Euteleostomi</taxon>
        <taxon>Amphibia</taxon>
        <taxon>Batrachia</taxon>
        <taxon>Anura</taxon>
        <taxon>Neobatrachia</taxon>
        <taxon>Hyloidea</taxon>
        <taxon>Dendrobatidae</taxon>
        <taxon>Dendrobatinae</taxon>
        <taxon>Ranitomeya</taxon>
    </lineage>
</organism>
<feature type="compositionally biased region" description="Basic and acidic residues" evidence="2">
    <location>
        <begin position="51"/>
        <end position="62"/>
    </location>
</feature>
<dbReference type="Gene3D" id="1.10.357.70">
    <property type="entry name" value="Exocyst complex component Sec6, C-terminal domain"/>
    <property type="match status" value="1"/>
</dbReference>
<dbReference type="Pfam" id="PF06046">
    <property type="entry name" value="Sec6"/>
    <property type="match status" value="1"/>
</dbReference>
<keyword evidence="4" id="KW-1185">Reference proteome</keyword>
<evidence type="ECO:0000256" key="2">
    <source>
        <dbReference type="SAM" id="MobiDB-lite"/>
    </source>
</evidence>
<dbReference type="PANTHER" id="PTHR21292">
    <property type="entry name" value="EXOCYST COMPLEX COMPONENT SEC6-RELATED"/>
    <property type="match status" value="1"/>
</dbReference>
<dbReference type="InterPro" id="IPR042532">
    <property type="entry name" value="EXOC3/Sec6_C"/>
</dbReference>
<dbReference type="Proteomes" id="UP001176940">
    <property type="component" value="Unassembled WGS sequence"/>
</dbReference>
<sequence length="633" mass="73369">MKNIKSRMAAVAQLATTENITGKKRNSADSGHKKNSIFKDMMKPFRPRKSKEHDQEIKKEPTVEDIQEQIDKKHLLDAAKNLIDLEHKILQDPLLQDKIEDINALYGKLEKVVFQVVGDSITQPNGDLLSQAINVIVELEKEDAQHVHHRTYPNSPWPRGWRLKWEQCVENSVTGRFSDLTNFLLNELTSSLSQNLATLGKILKQDLVQVVTHLKDHYPKDFDVCNIYAKNYYWYVVSQMELITGFQLADEDTYLVLCWVHNYYPNLILKHPVLTGHIDGSKLQDLLSPQVIRLLEATYVAYEIESVRTYTNRSLDMEINRWKSGKEPDKLGNCHHTELHIDIVQIYSGKIKKAGEINKEMVDKVSRLLPDEMGEYFKRYKSSVEEFLEKNKTHPFYKEIGITNVNCCLHFRRFIENKAVEFEVDMSQQMLATILQCEDLTYDALLQELYRELKTQFKRMSQGSNLCSYQIMQDIVKTAERFVSGFKTLCPPCYKDMIARIHLHLVKEYLIRILKKKVRHNNALQLQTLATQINENANLINDFCAAHKSEAEWLKPVIPKIAEIIRLQDLSAIQLEVATMVEDYPDIGNKQIEYILYIKGNLSSKDIKSILTVANTIERRPSSKPKLFELIKT</sequence>
<proteinExistence type="inferred from homology"/>
<evidence type="ECO:0000313" key="3">
    <source>
        <dbReference type="EMBL" id="CAJ0948569.1"/>
    </source>
</evidence>
<evidence type="ECO:0000313" key="4">
    <source>
        <dbReference type="Proteomes" id="UP001176940"/>
    </source>
</evidence>
<gene>
    <name evidence="3" type="ORF">RIMI_LOCUS12201513</name>
</gene>